<feature type="compositionally biased region" description="Basic and acidic residues" evidence="1">
    <location>
        <begin position="86"/>
        <end position="104"/>
    </location>
</feature>
<dbReference type="AlphaFoldDB" id="A0A182JK08"/>
<feature type="region of interest" description="Disordered" evidence="1">
    <location>
        <begin position="79"/>
        <end position="118"/>
    </location>
</feature>
<feature type="region of interest" description="Disordered" evidence="1">
    <location>
        <begin position="1"/>
        <end position="41"/>
    </location>
</feature>
<feature type="compositionally biased region" description="Basic and acidic residues" evidence="1">
    <location>
        <begin position="55"/>
        <end position="70"/>
    </location>
</feature>
<proteinExistence type="predicted"/>
<organism evidence="2">
    <name type="scientific">Anopheles atroparvus</name>
    <name type="common">European mosquito</name>
    <dbReference type="NCBI Taxonomy" id="41427"/>
    <lineage>
        <taxon>Eukaryota</taxon>
        <taxon>Metazoa</taxon>
        <taxon>Ecdysozoa</taxon>
        <taxon>Arthropoda</taxon>
        <taxon>Hexapoda</taxon>
        <taxon>Insecta</taxon>
        <taxon>Pterygota</taxon>
        <taxon>Neoptera</taxon>
        <taxon>Endopterygota</taxon>
        <taxon>Diptera</taxon>
        <taxon>Nematocera</taxon>
        <taxon>Culicoidea</taxon>
        <taxon>Culicidae</taxon>
        <taxon>Anophelinae</taxon>
        <taxon>Anopheles</taxon>
    </lineage>
</organism>
<sequence length="151" mass="16879">LSAGKQTVVPGAQGRHPPDPGSRAVDDRRHAGLRPAEGVAAGARRAVWQLLHARDQHIRPYRGPDNEHRPAGRRVLLGVPATVRQASDDRDPDDHHDDHHAAHDHQHRPRHTDHDHGRVARVGPAFRGDRHERHLRARIARGQDFFAGFVS</sequence>
<evidence type="ECO:0000313" key="2">
    <source>
        <dbReference type="EnsemblMetazoa" id="AATE019515-PA.1"/>
    </source>
</evidence>
<feature type="region of interest" description="Disordered" evidence="1">
    <location>
        <begin position="55"/>
        <end position="74"/>
    </location>
</feature>
<protein>
    <submittedName>
        <fullName evidence="2">Uncharacterized protein</fullName>
    </submittedName>
</protein>
<name>A0A182JK08_ANOAO</name>
<accession>A0A182JK08</accession>
<dbReference type="VEuPathDB" id="VectorBase:AATE019515"/>
<evidence type="ECO:0000256" key="1">
    <source>
        <dbReference type="SAM" id="MobiDB-lite"/>
    </source>
</evidence>
<dbReference type="EnsemblMetazoa" id="AATE019515-RA">
    <property type="protein sequence ID" value="AATE019515-PA.1"/>
    <property type="gene ID" value="AATE019515"/>
</dbReference>
<reference evidence="2" key="1">
    <citation type="submission" date="2022-08" db="UniProtKB">
        <authorList>
            <consortium name="EnsemblMetazoa"/>
        </authorList>
    </citation>
    <scope>IDENTIFICATION</scope>
    <source>
        <strain evidence="2">EBRO</strain>
    </source>
</reference>